<keyword evidence="8" id="KW-1185">Reference proteome</keyword>
<dbReference type="EMBL" id="CP032509">
    <property type="protein sequence ID" value="AZN72808.1"/>
    <property type="molecule type" value="Genomic_DNA"/>
</dbReference>
<evidence type="ECO:0000313" key="7">
    <source>
        <dbReference type="EMBL" id="AZN72808.1"/>
    </source>
</evidence>
<dbReference type="Proteomes" id="UP000268192">
    <property type="component" value="Chromosome"/>
</dbReference>
<protein>
    <recommendedName>
        <fullName evidence="3">Chitooligosaccharide deacetylase</fullName>
    </recommendedName>
    <alternativeName>
        <fullName evidence="5">Nodulation protein B</fullName>
    </alternativeName>
</protein>
<keyword evidence="4" id="KW-0732">Signal</keyword>
<evidence type="ECO:0000256" key="5">
    <source>
        <dbReference type="ARBA" id="ARBA00032976"/>
    </source>
</evidence>
<dbReference type="OrthoDB" id="9782872at2"/>
<dbReference type="PANTHER" id="PTHR34216:SF7">
    <property type="entry name" value="POLY-BETA-1,6-N-ACETYL-D-GLUCOSAMINE N-DEACETYLASE"/>
    <property type="match status" value="1"/>
</dbReference>
<evidence type="ECO:0000256" key="3">
    <source>
        <dbReference type="ARBA" id="ARBA00020071"/>
    </source>
</evidence>
<dbReference type="GO" id="GO:0005975">
    <property type="term" value="P:carbohydrate metabolic process"/>
    <property type="evidence" value="ECO:0007669"/>
    <property type="project" value="InterPro"/>
</dbReference>
<comment type="similarity">
    <text evidence="2">Belongs to the polysaccharide deacetylase family.</text>
</comment>
<gene>
    <name evidence="7" type="ORF">D5400_17350</name>
</gene>
<organism evidence="7 8">
    <name type="scientific">Georhizobium profundi</name>
    <dbReference type="NCBI Taxonomy" id="2341112"/>
    <lineage>
        <taxon>Bacteria</taxon>
        <taxon>Pseudomonadati</taxon>
        <taxon>Pseudomonadota</taxon>
        <taxon>Alphaproteobacteria</taxon>
        <taxon>Hyphomicrobiales</taxon>
        <taxon>Rhizobiaceae</taxon>
        <taxon>Georhizobium</taxon>
    </lineage>
</organism>
<evidence type="ECO:0000256" key="2">
    <source>
        <dbReference type="ARBA" id="ARBA00010973"/>
    </source>
</evidence>
<accession>A0A3Q8XS50</accession>
<comment type="function">
    <text evidence="1">Is involved in generating a small heat-stable compound (Nod), an acylated oligomer of N-acetylglucosamine, that stimulates mitosis in various plant protoplasts.</text>
</comment>
<dbReference type="InterPro" id="IPR051398">
    <property type="entry name" value="Polysacch_Deacetylase"/>
</dbReference>
<name>A0A3Q8XS50_9HYPH</name>
<proteinExistence type="inferred from homology"/>
<reference evidence="7 8" key="1">
    <citation type="submission" date="2018-09" db="EMBL/GenBank/DDBJ databases">
        <title>Marinorhizobium profundi gen. nov., sp. nov., isolated from a deep-sea sediment sample from the New Britain Trench and proposal of Marinorhizobiaceae fam. nov. in the order Rhizobiales of the class Alphaproteobacteria.</title>
        <authorList>
            <person name="Cao J."/>
        </authorList>
    </citation>
    <scope>NUCLEOTIDE SEQUENCE [LARGE SCALE GENOMIC DNA]</scope>
    <source>
        <strain evidence="7 8">WS11</strain>
    </source>
</reference>
<dbReference type="Gene3D" id="3.20.20.370">
    <property type="entry name" value="Glycoside hydrolase/deacetylase"/>
    <property type="match status" value="1"/>
</dbReference>
<dbReference type="PANTHER" id="PTHR34216">
    <property type="match status" value="1"/>
</dbReference>
<sequence length="369" mass="39948">MQHDRRWGIEGGVGTTLARHGLGKAAVAVALETFHLASRAGIGRARRPRALIFTLHHVRPAVRAPFAPNAHLEVTPEFLDVALSSLIADGFKPVRLEDLPDHVRDGNAGDSYFAFTLDDGYRNNRDHALPVFKRHNVPHTIFLTRGFVERTHSAWWETAATLLGNQNSLTFDFGSGLETLSTTTIALKSLAFARLAAAIRSGHQDERIQVLDIVARDAGLEPLDFIESEIMDSAELVALADSEALVSLGAHSLTHPSLAHVTPERLHAELNGSADYIGEITGKRPATFAYPYGSVCAAGPREFAASGEAGFKLAVTTQPGVIDAAGLTLSPFSLPRISLNGHFQRARYVRALASGLPFRMMKRRSGIEA</sequence>
<feature type="domain" description="NodB homology" evidence="6">
    <location>
        <begin position="111"/>
        <end position="369"/>
    </location>
</feature>
<dbReference type="Pfam" id="PF01522">
    <property type="entry name" value="Polysacc_deac_1"/>
    <property type="match status" value="2"/>
</dbReference>
<dbReference type="InterPro" id="IPR002509">
    <property type="entry name" value="NODB_dom"/>
</dbReference>
<dbReference type="KEGG" id="abaw:D5400_17350"/>
<dbReference type="PROSITE" id="PS51677">
    <property type="entry name" value="NODB"/>
    <property type="match status" value="1"/>
</dbReference>
<dbReference type="SUPFAM" id="SSF88713">
    <property type="entry name" value="Glycoside hydrolase/deacetylase"/>
    <property type="match status" value="1"/>
</dbReference>
<dbReference type="InterPro" id="IPR011330">
    <property type="entry name" value="Glyco_hydro/deAcase_b/a-brl"/>
</dbReference>
<dbReference type="AlphaFoldDB" id="A0A3Q8XS50"/>
<evidence type="ECO:0000256" key="1">
    <source>
        <dbReference type="ARBA" id="ARBA00003236"/>
    </source>
</evidence>
<evidence type="ECO:0000313" key="8">
    <source>
        <dbReference type="Proteomes" id="UP000268192"/>
    </source>
</evidence>
<evidence type="ECO:0000259" key="6">
    <source>
        <dbReference type="PROSITE" id="PS51677"/>
    </source>
</evidence>
<evidence type="ECO:0000256" key="4">
    <source>
        <dbReference type="ARBA" id="ARBA00022729"/>
    </source>
</evidence>
<dbReference type="GO" id="GO:0016810">
    <property type="term" value="F:hydrolase activity, acting on carbon-nitrogen (but not peptide) bonds"/>
    <property type="evidence" value="ECO:0007669"/>
    <property type="project" value="InterPro"/>
</dbReference>